<evidence type="ECO:0000313" key="3">
    <source>
        <dbReference type="EnsemblProtists" id="Phyra77874"/>
    </source>
</evidence>
<evidence type="ECO:0000313" key="4">
    <source>
        <dbReference type="Proteomes" id="UP000005238"/>
    </source>
</evidence>
<dbReference type="InterPro" id="IPR004882">
    <property type="entry name" value="Luc7-rel"/>
</dbReference>
<dbReference type="InParanoid" id="H3GMV3"/>
<dbReference type="Proteomes" id="UP000005238">
    <property type="component" value="Unassembled WGS sequence"/>
</dbReference>
<proteinExistence type="inferred from homology"/>
<comment type="similarity">
    <text evidence="1">Belongs to the Luc7 family.</text>
</comment>
<dbReference type="GO" id="GO:0006376">
    <property type="term" value="P:mRNA splice site recognition"/>
    <property type="evidence" value="ECO:0000318"/>
    <property type="project" value="GO_Central"/>
</dbReference>
<dbReference type="FunCoup" id="H3GMV3">
    <property type="interactions" value="517"/>
</dbReference>
<feature type="compositionally biased region" description="Low complexity" evidence="2">
    <location>
        <begin position="214"/>
        <end position="228"/>
    </location>
</feature>
<dbReference type="EnsemblProtists" id="Phyra77874">
    <property type="protein sequence ID" value="Phyra77874"/>
    <property type="gene ID" value="Phyra77874"/>
</dbReference>
<protein>
    <submittedName>
        <fullName evidence="3">Uncharacterized protein</fullName>
    </submittedName>
</protein>
<feature type="compositionally biased region" description="Basic and acidic residues" evidence="2">
    <location>
        <begin position="171"/>
        <end position="201"/>
    </location>
</feature>
<dbReference type="eggNOG" id="KOG0796">
    <property type="taxonomic scope" value="Eukaryota"/>
</dbReference>
<dbReference type="VEuPathDB" id="FungiDB:KRP22_4938"/>
<dbReference type="GO" id="GO:0003729">
    <property type="term" value="F:mRNA binding"/>
    <property type="evidence" value="ECO:0000318"/>
    <property type="project" value="GO_Central"/>
</dbReference>
<evidence type="ECO:0000256" key="1">
    <source>
        <dbReference type="ARBA" id="ARBA00005655"/>
    </source>
</evidence>
<name>H3GMV3_PHYRM</name>
<dbReference type="OMA" id="MLTEHIN"/>
<dbReference type="STRING" id="164328.H3GMV3"/>
<feature type="region of interest" description="Disordered" evidence="2">
    <location>
        <begin position="171"/>
        <end position="234"/>
    </location>
</feature>
<organism evidence="3 4">
    <name type="scientific">Phytophthora ramorum</name>
    <name type="common">Sudden oak death agent</name>
    <dbReference type="NCBI Taxonomy" id="164328"/>
    <lineage>
        <taxon>Eukaryota</taxon>
        <taxon>Sar</taxon>
        <taxon>Stramenopiles</taxon>
        <taxon>Oomycota</taxon>
        <taxon>Peronosporomycetes</taxon>
        <taxon>Peronosporales</taxon>
        <taxon>Peronosporaceae</taxon>
        <taxon>Phytophthora</taxon>
    </lineage>
</organism>
<dbReference type="GO" id="GO:0005685">
    <property type="term" value="C:U1 snRNP"/>
    <property type="evidence" value="ECO:0000318"/>
    <property type="project" value="GO_Central"/>
</dbReference>
<dbReference type="Pfam" id="PF03194">
    <property type="entry name" value="LUC7"/>
    <property type="match status" value="1"/>
</dbReference>
<reference evidence="3" key="2">
    <citation type="submission" date="2015-06" db="UniProtKB">
        <authorList>
            <consortium name="EnsemblProtists"/>
        </authorList>
    </citation>
    <scope>IDENTIFICATION</scope>
    <source>
        <strain evidence="3">Pr102</strain>
    </source>
</reference>
<dbReference type="HOGENOM" id="CLU_030397_1_1_1"/>
<sequence>MDEQRALLDRLMGFNRDGDRPDDAAIDFEHAKVCKPWLCGLCPRELFQNTRLDVGACELLHIPHLRAAYEQSSRGFGYERDLANELSRLLDDVEKKIARGQKRLHEDTQDAQDADSLKRRDVQDVNQKLRVCDVCGAFLSIFDSDRRLADHFGGKVHMGYVQIRQKLTELHKRKEEKKEMKEKKEEPSRRERSRAIEKSETEQSTPDKTLVELQSQSQSRSKAQSQTSTLEMAW</sequence>
<evidence type="ECO:0000256" key="2">
    <source>
        <dbReference type="SAM" id="MobiDB-lite"/>
    </source>
</evidence>
<dbReference type="EMBL" id="DS566024">
    <property type="status" value="NOT_ANNOTATED_CDS"/>
    <property type="molecule type" value="Genomic_DNA"/>
</dbReference>
<dbReference type="VEuPathDB" id="FungiDB:KRP23_5027"/>
<accession>H3GMV3</accession>
<dbReference type="AlphaFoldDB" id="H3GMV3"/>
<reference evidence="4" key="1">
    <citation type="journal article" date="2006" name="Science">
        <title>Phytophthora genome sequences uncover evolutionary origins and mechanisms of pathogenesis.</title>
        <authorList>
            <person name="Tyler B.M."/>
            <person name="Tripathy S."/>
            <person name="Zhang X."/>
            <person name="Dehal P."/>
            <person name="Jiang R.H."/>
            <person name="Aerts A."/>
            <person name="Arredondo F.D."/>
            <person name="Baxter L."/>
            <person name="Bensasson D."/>
            <person name="Beynon J.L."/>
            <person name="Chapman J."/>
            <person name="Damasceno C.M."/>
            <person name="Dorrance A.E."/>
            <person name="Dou D."/>
            <person name="Dickerman A.W."/>
            <person name="Dubchak I.L."/>
            <person name="Garbelotto M."/>
            <person name="Gijzen M."/>
            <person name="Gordon S.G."/>
            <person name="Govers F."/>
            <person name="Grunwald N.J."/>
            <person name="Huang W."/>
            <person name="Ivors K.L."/>
            <person name="Jones R.W."/>
            <person name="Kamoun S."/>
            <person name="Krampis K."/>
            <person name="Lamour K.H."/>
            <person name="Lee M.K."/>
            <person name="McDonald W.H."/>
            <person name="Medina M."/>
            <person name="Meijer H.J."/>
            <person name="Nordberg E.K."/>
            <person name="Maclean D.J."/>
            <person name="Ospina-Giraldo M.D."/>
            <person name="Morris P.F."/>
            <person name="Phuntumart V."/>
            <person name="Putnam N.H."/>
            <person name="Rash S."/>
            <person name="Rose J.K."/>
            <person name="Sakihama Y."/>
            <person name="Salamov A.A."/>
            <person name="Savidor A."/>
            <person name="Scheuring C.F."/>
            <person name="Smith B.M."/>
            <person name="Sobral B.W."/>
            <person name="Terry A."/>
            <person name="Torto-Alalibo T.A."/>
            <person name="Win J."/>
            <person name="Xu Z."/>
            <person name="Zhang H."/>
            <person name="Grigoriev I.V."/>
            <person name="Rokhsar D.S."/>
            <person name="Boore J.L."/>
        </authorList>
    </citation>
    <scope>NUCLEOTIDE SEQUENCE [LARGE SCALE GENOMIC DNA]</scope>
    <source>
        <strain evidence="4">Pr102</strain>
    </source>
</reference>
<keyword evidence="4" id="KW-1185">Reference proteome</keyword>
<dbReference type="PANTHER" id="PTHR12375">
    <property type="entry name" value="RNA-BINDING PROTEIN LUC7-RELATED"/>
    <property type="match status" value="1"/>
</dbReference>
<dbReference type="GO" id="GO:0071004">
    <property type="term" value="C:U2-type prespliceosome"/>
    <property type="evidence" value="ECO:0000318"/>
    <property type="project" value="GO_Central"/>
</dbReference>